<dbReference type="KEGG" id="mcaa:R3L15_08400"/>
<sequence length="135" mass="15464">MKDQTDKQVTQFIDNIFENSSLESPSLEFSTQVMSKIHAINNTKVTTYKPLISRSVWIAIAVVFVGFLAAILVNVTFTQASWLTFLDFSIVSRLGNIFPSTQLPTSLVYAILFFGIMLLVQLTWLKRYFNKRLQF</sequence>
<dbReference type="AlphaFoldDB" id="A0AAU6NYL8"/>
<evidence type="ECO:0000313" key="4">
    <source>
        <dbReference type="Proteomes" id="UP001368318"/>
    </source>
</evidence>
<evidence type="ECO:0000313" key="3">
    <source>
        <dbReference type="EMBL" id="WXA12148.1"/>
    </source>
</evidence>
<keyword evidence="4" id="KW-1185">Reference proteome</keyword>
<dbReference type="Proteomes" id="UP001368318">
    <property type="component" value="Chromosome"/>
</dbReference>
<keyword evidence="1" id="KW-0472">Membrane</keyword>
<name>A0AAU6NYL8_9FLAO</name>
<feature type="transmembrane region" description="Helical" evidence="1">
    <location>
        <begin position="56"/>
        <end position="77"/>
    </location>
</feature>
<accession>A0AAU6NYL8</accession>
<keyword evidence="1" id="KW-1133">Transmembrane helix</keyword>
<evidence type="ECO:0000256" key="1">
    <source>
        <dbReference type="SAM" id="Phobius"/>
    </source>
</evidence>
<proteinExistence type="predicted"/>
<gene>
    <name evidence="3" type="ORF">R3L15_08400</name>
    <name evidence="2" type="ORF">R3L16_13190</name>
</gene>
<dbReference type="EMBL" id="CP136924">
    <property type="protein sequence ID" value="WXA02691.1"/>
    <property type="molecule type" value="Genomic_DNA"/>
</dbReference>
<feature type="transmembrane region" description="Helical" evidence="1">
    <location>
        <begin position="107"/>
        <end position="125"/>
    </location>
</feature>
<evidence type="ECO:0000313" key="2">
    <source>
        <dbReference type="EMBL" id="WXA02691.1"/>
    </source>
</evidence>
<evidence type="ECO:0008006" key="5">
    <source>
        <dbReference type="Google" id="ProtNLM"/>
    </source>
</evidence>
<keyword evidence="1" id="KW-0812">Transmembrane</keyword>
<dbReference type="EMBL" id="CP136925">
    <property type="protein sequence ID" value="WXA12148.1"/>
    <property type="molecule type" value="Genomic_DNA"/>
</dbReference>
<dbReference type="RefSeq" id="WP_338731103.1">
    <property type="nucleotide sequence ID" value="NZ_CP136924.1"/>
</dbReference>
<reference evidence="2 4" key="1">
    <citation type="submission" date="2023-10" db="EMBL/GenBank/DDBJ databases">
        <title>Culture-based analysis of two novel bacteria associated with mangrove crab gills.</title>
        <authorList>
            <person name="Yang X."/>
            <person name="Garuglieri E."/>
            <person name="Van Goethem M.W."/>
            <person name="Fusi M."/>
            <person name="Marasco R."/>
            <person name="Daffonchio D.G."/>
        </authorList>
    </citation>
    <scope>NUCLEOTIDE SEQUENCE [LARGE SCALE GENOMIC DNA]</scope>
    <source>
        <strain evidence="3">UG2-1</strain>
        <strain evidence="2">UG2-2</strain>
        <strain evidence="4">UG2_2</strain>
    </source>
</reference>
<protein>
    <recommendedName>
        <fullName evidence="5">DUF5056 domain-containing protein</fullName>
    </recommendedName>
</protein>
<organism evidence="2 4">
    <name type="scientific">Mangrovimonas cancribranchiae</name>
    <dbReference type="NCBI Taxonomy" id="3080055"/>
    <lineage>
        <taxon>Bacteria</taxon>
        <taxon>Pseudomonadati</taxon>
        <taxon>Bacteroidota</taxon>
        <taxon>Flavobacteriia</taxon>
        <taxon>Flavobacteriales</taxon>
        <taxon>Flavobacteriaceae</taxon>
        <taxon>Mangrovimonas</taxon>
    </lineage>
</organism>